<protein>
    <submittedName>
        <fullName evidence="2">Unnamed protein product</fullName>
    </submittedName>
</protein>
<feature type="region of interest" description="Disordered" evidence="1">
    <location>
        <begin position="235"/>
        <end position="256"/>
    </location>
</feature>
<reference evidence="2" key="1">
    <citation type="submission" date="2023-04" db="EMBL/GenBank/DDBJ databases">
        <title>Phytophthora lilii NBRC 32176.</title>
        <authorList>
            <person name="Ichikawa N."/>
            <person name="Sato H."/>
            <person name="Tonouchi N."/>
        </authorList>
    </citation>
    <scope>NUCLEOTIDE SEQUENCE</scope>
    <source>
        <strain evidence="2">NBRC 32176</strain>
    </source>
</reference>
<keyword evidence="3" id="KW-1185">Reference proteome</keyword>
<feature type="region of interest" description="Disordered" evidence="1">
    <location>
        <begin position="314"/>
        <end position="333"/>
    </location>
</feature>
<gene>
    <name evidence="2" type="ORF">Plil01_000870100</name>
</gene>
<organism evidence="2 3">
    <name type="scientific">Phytophthora lilii</name>
    <dbReference type="NCBI Taxonomy" id="2077276"/>
    <lineage>
        <taxon>Eukaryota</taxon>
        <taxon>Sar</taxon>
        <taxon>Stramenopiles</taxon>
        <taxon>Oomycota</taxon>
        <taxon>Peronosporomycetes</taxon>
        <taxon>Peronosporales</taxon>
        <taxon>Peronosporaceae</taxon>
        <taxon>Phytophthora</taxon>
    </lineage>
</organism>
<comment type="caution">
    <text evidence="2">The sequence shown here is derived from an EMBL/GenBank/DDBJ whole genome shotgun (WGS) entry which is preliminary data.</text>
</comment>
<accession>A0A9W6TYV8</accession>
<dbReference type="Proteomes" id="UP001165083">
    <property type="component" value="Unassembled WGS sequence"/>
</dbReference>
<dbReference type="OrthoDB" id="123636at2759"/>
<name>A0A9W6TYV8_9STRA</name>
<evidence type="ECO:0000256" key="1">
    <source>
        <dbReference type="SAM" id="MobiDB-lite"/>
    </source>
</evidence>
<evidence type="ECO:0000313" key="2">
    <source>
        <dbReference type="EMBL" id="GMF21947.1"/>
    </source>
</evidence>
<sequence length="435" mass="48485">MDPRMCPLLNLAVYIETAANVASSSFLFSNSYEGDRVVRILITEKIKHSEFKTLNAGKQKNWVLTFFEKVLLLKQLGSGVSKDFINRRGRWRTRNGVVDVCIDHTQLYLDAYTAAVLAGPTGPCFYSLKEGMRCVTSSFLVDEVAPAIKQVLGESVAKTLAHSLLWAALEPEISFDFDPLPQNLRSRIVKAYINAGGSVDLNPICREDFYALGDGSQLNPIVPERAEQDASNITSVAGRTGSGTGRASVGNCGGNSDRREITALHSQFASSRRYTTDIMNNILRSRNDFQRELQTVKAVLRRIAIQPFAGQAATRQQFPGPSLDVRNNNSNRHTTQARLSERPKDLYKLWHEYQFGYNGLEAAKELTPAERGATKFAYCRRKLFWDVIDKMVRSGYTSGAAIDKVYQVYGRQLSVSSILVALRSDRTRGGHPSLR</sequence>
<dbReference type="EMBL" id="BSXW01000423">
    <property type="protein sequence ID" value="GMF21947.1"/>
    <property type="molecule type" value="Genomic_DNA"/>
</dbReference>
<dbReference type="AlphaFoldDB" id="A0A9W6TYV8"/>
<evidence type="ECO:0000313" key="3">
    <source>
        <dbReference type="Proteomes" id="UP001165083"/>
    </source>
</evidence>
<proteinExistence type="predicted"/>